<dbReference type="Gene3D" id="3.30.300.210">
    <property type="entry name" value="Nutrient germinant receptor protein C, domain 3"/>
    <property type="match status" value="1"/>
</dbReference>
<evidence type="ECO:0000256" key="7">
    <source>
        <dbReference type="ARBA" id="ARBA00023288"/>
    </source>
</evidence>
<comment type="caution">
    <text evidence="11">The sequence shown here is derived from an EMBL/GenBank/DDBJ whole genome shotgun (WGS) entry which is preliminary data.</text>
</comment>
<reference evidence="11 12" key="1">
    <citation type="submission" date="2021-03" db="EMBL/GenBank/DDBJ databases">
        <title>Antimicrobial resistance genes in bacteria isolated from Japanese honey, and their potential for conferring macrolide and lincosamide resistance in the American foulbrood pathogen Paenibacillus larvae.</title>
        <authorList>
            <person name="Okamoto M."/>
            <person name="Kumagai M."/>
            <person name="Kanamori H."/>
            <person name="Takamatsu D."/>
        </authorList>
    </citation>
    <scope>NUCLEOTIDE SEQUENCE [LARGE SCALE GENOMIC DNA]</scope>
    <source>
        <strain evidence="11 12">J42TS3</strain>
    </source>
</reference>
<dbReference type="EMBL" id="BOSL01000009">
    <property type="protein sequence ID" value="GIP53978.1"/>
    <property type="molecule type" value="Genomic_DNA"/>
</dbReference>
<evidence type="ECO:0000259" key="9">
    <source>
        <dbReference type="Pfam" id="PF05504"/>
    </source>
</evidence>
<evidence type="ECO:0000256" key="5">
    <source>
        <dbReference type="ARBA" id="ARBA00023136"/>
    </source>
</evidence>
<keyword evidence="4 8" id="KW-0732">Signal</keyword>
<proteinExistence type="inferred from homology"/>
<keyword evidence="7" id="KW-0449">Lipoprotein</keyword>
<dbReference type="Pfam" id="PF05504">
    <property type="entry name" value="Spore_GerAC"/>
    <property type="match status" value="1"/>
</dbReference>
<dbReference type="InterPro" id="IPR008844">
    <property type="entry name" value="Spore_GerAC-like"/>
</dbReference>
<dbReference type="InterPro" id="IPR046953">
    <property type="entry name" value="Spore_GerAC-like_C"/>
</dbReference>
<evidence type="ECO:0000256" key="8">
    <source>
        <dbReference type="SAM" id="SignalP"/>
    </source>
</evidence>
<protein>
    <submittedName>
        <fullName evidence="11">Uncharacterized protein</fullName>
    </submittedName>
</protein>
<evidence type="ECO:0000256" key="1">
    <source>
        <dbReference type="ARBA" id="ARBA00004635"/>
    </source>
</evidence>
<dbReference type="PANTHER" id="PTHR35789:SF1">
    <property type="entry name" value="SPORE GERMINATION PROTEIN B3"/>
    <property type="match status" value="1"/>
</dbReference>
<feature type="domain" description="Spore germination protein N-terminal" evidence="10">
    <location>
        <begin position="24"/>
        <end position="193"/>
    </location>
</feature>
<keyword evidence="12" id="KW-1185">Reference proteome</keyword>
<evidence type="ECO:0000256" key="4">
    <source>
        <dbReference type="ARBA" id="ARBA00022729"/>
    </source>
</evidence>
<comment type="similarity">
    <text evidence="2">Belongs to the GerABKC lipoprotein family.</text>
</comment>
<dbReference type="InterPro" id="IPR038501">
    <property type="entry name" value="Spore_GerAC_C_sf"/>
</dbReference>
<feature type="signal peptide" evidence="8">
    <location>
        <begin position="1"/>
        <end position="22"/>
    </location>
</feature>
<accession>A0ABQ4MDF3</accession>
<dbReference type="NCBIfam" id="TIGR02887">
    <property type="entry name" value="spore_ger_x_C"/>
    <property type="match status" value="1"/>
</dbReference>
<sequence>MLKRAGILISFICLLLLTTSCSQDQHILERVGYVRTVGFDRENENRVRVTLSIPLILTEANQTRFTDEILTATAKSGKEARITLSRKTSRKLLSGQIRTIMYNTNIARQGLRDFMDTLQRDPTISKRTELVIVDESVHNILSRTYKGHPRTGQYIDRLLKKEFDMQTIPRILLHEFFRDYYDDGKDPIANMIRKSGEDLEYAGVALFHDDKYMGKLTPDEVFYFSIMYHDHGKGEFTVTSDKPEMKSVTLDGINSRKKVKIRKNEEGNYIADIYIKFNGSVLEYVGDMNLTSSADRSKLENLLNEHVVQQCEKVVKKLQKHRTDSIGIGQHVRNKMSYKAWKDSPWDEMYAKMEIRVHAKSKIRNFGNYYH</sequence>
<dbReference type="Pfam" id="PF25198">
    <property type="entry name" value="Spore_GerAC_N"/>
    <property type="match status" value="1"/>
</dbReference>
<feature type="domain" description="Spore germination GerAC-like C-terminal" evidence="9">
    <location>
        <begin position="203"/>
        <end position="367"/>
    </location>
</feature>
<dbReference type="Proteomes" id="UP000679992">
    <property type="component" value="Unassembled WGS sequence"/>
</dbReference>
<name>A0ABQ4MDF3_9BACL</name>
<dbReference type="PANTHER" id="PTHR35789">
    <property type="entry name" value="SPORE GERMINATION PROTEIN B3"/>
    <property type="match status" value="1"/>
</dbReference>
<keyword evidence="6" id="KW-0564">Palmitate</keyword>
<evidence type="ECO:0000256" key="2">
    <source>
        <dbReference type="ARBA" id="ARBA00007886"/>
    </source>
</evidence>
<keyword evidence="3" id="KW-0309">Germination</keyword>
<evidence type="ECO:0000259" key="10">
    <source>
        <dbReference type="Pfam" id="PF25198"/>
    </source>
</evidence>
<evidence type="ECO:0000313" key="11">
    <source>
        <dbReference type="EMBL" id="GIP53978.1"/>
    </source>
</evidence>
<dbReference type="InterPro" id="IPR057336">
    <property type="entry name" value="GerAC_N"/>
</dbReference>
<keyword evidence="5" id="KW-0472">Membrane</keyword>
<evidence type="ECO:0000256" key="3">
    <source>
        <dbReference type="ARBA" id="ARBA00022544"/>
    </source>
</evidence>
<gene>
    <name evidence="11" type="ORF">J42TS3_30130</name>
</gene>
<evidence type="ECO:0000256" key="6">
    <source>
        <dbReference type="ARBA" id="ARBA00023139"/>
    </source>
</evidence>
<dbReference type="RefSeq" id="WP_211021594.1">
    <property type="nucleotide sequence ID" value="NZ_BOSL01000009.1"/>
</dbReference>
<evidence type="ECO:0000313" key="12">
    <source>
        <dbReference type="Proteomes" id="UP000679992"/>
    </source>
</evidence>
<dbReference type="PROSITE" id="PS51257">
    <property type="entry name" value="PROKAR_LIPOPROTEIN"/>
    <property type="match status" value="1"/>
</dbReference>
<feature type="chain" id="PRO_5047125084" evidence="8">
    <location>
        <begin position="23"/>
        <end position="371"/>
    </location>
</feature>
<comment type="subcellular location">
    <subcellularLocation>
        <location evidence="1">Membrane</location>
        <topology evidence="1">Lipid-anchor</topology>
    </subcellularLocation>
</comment>
<organism evidence="11 12">
    <name type="scientific">Paenibacillus vini</name>
    <dbReference type="NCBI Taxonomy" id="1476024"/>
    <lineage>
        <taxon>Bacteria</taxon>
        <taxon>Bacillati</taxon>
        <taxon>Bacillota</taxon>
        <taxon>Bacilli</taxon>
        <taxon>Bacillales</taxon>
        <taxon>Paenibacillaceae</taxon>
        <taxon>Paenibacillus</taxon>
    </lineage>
</organism>